<organism evidence="2 3">
    <name type="scientific">Datura stramonium</name>
    <name type="common">Jimsonweed</name>
    <name type="synonym">Common thornapple</name>
    <dbReference type="NCBI Taxonomy" id="4076"/>
    <lineage>
        <taxon>Eukaryota</taxon>
        <taxon>Viridiplantae</taxon>
        <taxon>Streptophyta</taxon>
        <taxon>Embryophyta</taxon>
        <taxon>Tracheophyta</taxon>
        <taxon>Spermatophyta</taxon>
        <taxon>Magnoliopsida</taxon>
        <taxon>eudicotyledons</taxon>
        <taxon>Gunneridae</taxon>
        <taxon>Pentapetalae</taxon>
        <taxon>asterids</taxon>
        <taxon>lamiids</taxon>
        <taxon>Solanales</taxon>
        <taxon>Solanaceae</taxon>
        <taxon>Solanoideae</taxon>
        <taxon>Datureae</taxon>
        <taxon>Datura</taxon>
    </lineage>
</organism>
<evidence type="ECO:0000256" key="1">
    <source>
        <dbReference type="SAM" id="MobiDB-lite"/>
    </source>
</evidence>
<dbReference type="PANTHER" id="PTHR35318:SF10">
    <property type="match status" value="1"/>
</dbReference>
<protein>
    <submittedName>
        <fullName evidence="2">Uncharacterized protein</fullName>
    </submittedName>
</protein>
<feature type="region of interest" description="Disordered" evidence="1">
    <location>
        <begin position="21"/>
        <end position="47"/>
    </location>
</feature>
<gene>
    <name evidence="2" type="ORF">HAX54_052685</name>
</gene>
<feature type="compositionally biased region" description="Low complexity" evidence="1">
    <location>
        <begin position="36"/>
        <end position="46"/>
    </location>
</feature>
<accession>A0ABS8WSG8</accession>
<evidence type="ECO:0000313" key="3">
    <source>
        <dbReference type="Proteomes" id="UP000823775"/>
    </source>
</evidence>
<proteinExistence type="predicted"/>
<keyword evidence="3" id="KW-1185">Reference proteome</keyword>
<name>A0ABS8WSG8_DATST</name>
<sequence length="124" mass="13639">MKFLSELKRCCGGATITTAVEGLQPEENEKEPDFNRSGSSRVVSRGNKFRKTENWKPALHVIAEDKTIGDVDCCSYNQRTVGISGNKRVSKVAVKSGRASKRLSDGYWKMSSAIAMPAFSGMIF</sequence>
<dbReference type="PANTHER" id="PTHR35318">
    <property type="entry name" value="BNAA10G08410D PROTEIN"/>
    <property type="match status" value="1"/>
</dbReference>
<comment type="caution">
    <text evidence="2">The sequence shown here is derived from an EMBL/GenBank/DDBJ whole genome shotgun (WGS) entry which is preliminary data.</text>
</comment>
<dbReference type="EMBL" id="JACEIK010009619">
    <property type="protein sequence ID" value="MCE3052460.1"/>
    <property type="molecule type" value="Genomic_DNA"/>
</dbReference>
<evidence type="ECO:0000313" key="2">
    <source>
        <dbReference type="EMBL" id="MCE3052460.1"/>
    </source>
</evidence>
<dbReference type="Proteomes" id="UP000823775">
    <property type="component" value="Unassembled WGS sequence"/>
</dbReference>
<reference evidence="2 3" key="1">
    <citation type="journal article" date="2021" name="BMC Genomics">
        <title>Datura genome reveals duplications of psychoactive alkaloid biosynthetic genes and high mutation rate following tissue culture.</title>
        <authorList>
            <person name="Rajewski A."/>
            <person name="Carter-House D."/>
            <person name="Stajich J."/>
            <person name="Litt A."/>
        </authorList>
    </citation>
    <scope>NUCLEOTIDE SEQUENCE [LARGE SCALE GENOMIC DNA]</scope>
    <source>
        <strain evidence="2">AR-01</strain>
    </source>
</reference>